<dbReference type="NCBIfam" id="TIGR03606">
    <property type="entry name" value="non_repeat_PQQ"/>
    <property type="match status" value="1"/>
</dbReference>
<keyword evidence="4" id="KW-1185">Reference proteome</keyword>
<feature type="chain" id="PRO_5046258691" evidence="1">
    <location>
        <begin position="24"/>
        <end position="464"/>
    </location>
</feature>
<name>A0A1G5BRV2_9PAST</name>
<comment type="caution">
    <text evidence="3">The sequence shown here is derived from an EMBL/GenBank/DDBJ whole genome shotgun (WGS) entry which is preliminary data.</text>
</comment>
<keyword evidence="1" id="KW-0732">Signal</keyword>
<dbReference type="PANTHER" id="PTHR19328">
    <property type="entry name" value="HEDGEHOG-INTERACTING PROTEIN"/>
    <property type="match status" value="1"/>
</dbReference>
<evidence type="ECO:0000259" key="2">
    <source>
        <dbReference type="Pfam" id="PF07995"/>
    </source>
</evidence>
<dbReference type="Pfam" id="PF07995">
    <property type="entry name" value="GSDH"/>
    <property type="match status" value="2"/>
</dbReference>
<dbReference type="Proteomes" id="UP000199588">
    <property type="component" value="Unassembled WGS sequence"/>
</dbReference>
<dbReference type="SUPFAM" id="SSF50952">
    <property type="entry name" value="Soluble quinoprotein glucose dehydrogenase"/>
    <property type="match status" value="1"/>
</dbReference>
<feature type="domain" description="Glucose/Sorbosone dehydrogenase" evidence="2">
    <location>
        <begin position="356"/>
        <end position="435"/>
    </location>
</feature>
<dbReference type="PANTHER" id="PTHR19328:SF75">
    <property type="entry name" value="ALDOSE SUGAR DEHYDROGENASE YLII"/>
    <property type="match status" value="1"/>
</dbReference>
<proteinExistence type="predicted"/>
<evidence type="ECO:0000313" key="3">
    <source>
        <dbReference type="EMBL" id="SCX92853.1"/>
    </source>
</evidence>
<dbReference type="InterPro" id="IPR019893">
    <property type="entry name" value="SndH-like"/>
</dbReference>
<feature type="signal peptide" evidence="1">
    <location>
        <begin position="1"/>
        <end position="23"/>
    </location>
</feature>
<reference evidence="3 4" key="1">
    <citation type="submission" date="2016-10" db="EMBL/GenBank/DDBJ databases">
        <authorList>
            <person name="Varghese N."/>
            <person name="Submissions S."/>
        </authorList>
    </citation>
    <scope>NUCLEOTIDE SEQUENCE [LARGE SCALE GENOMIC DNA]</scope>
    <source>
        <strain evidence="3 4">DSM 22022</strain>
    </source>
</reference>
<evidence type="ECO:0000256" key="1">
    <source>
        <dbReference type="SAM" id="SignalP"/>
    </source>
</evidence>
<dbReference type="EMBL" id="FMUQ01000005">
    <property type="protein sequence ID" value="SCX92853.1"/>
    <property type="molecule type" value="Genomic_DNA"/>
</dbReference>
<accession>A0A1G5BRV2</accession>
<gene>
    <name evidence="3" type="ORF">SAMN02910354_00870</name>
</gene>
<organism evidence="3 4">
    <name type="scientific">Basfia succiniciproducens</name>
    <dbReference type="NCBI Taxonomy" id="653940"/>
    <lineage>
        <taxon>Bacteria</taxon>
        <taxon>Pseudomonadati</taxon>
        <taxon>Pseudomonadota</taxon>
        <taxon>Gammaproteobacteria</taxon>
        <taxon>Pasteurellales</taxon>
        <taxon>Pasteurellaceae</taxon>
        <taxon>Basfia</taxon>
    </lineage>
</organism>
<protein>
    <submittedName>
        <fullName evidence="3">Dehydrogenase, PQQ-dependent, s-GDH family</fullName>
    </submittedName>
</protein>
<evidence type="ECO:0000313" key="4">
    <source>
        <dbReference type="Proteomes" id="UP000199588"/>
    </source>
</evidence>
<dbReference type="InterPro" id="IPR012938">
    <property type="entry name" value="Glc/Sorbosone_DH"/>
</dbReference>
<dbReference type="Gene3D" id="2.120.10.30">
    <property type="entry name" value="TolB, C-terminal domain"/>
    <property type="match status" value="1"/>
</dbReference>
<dbReference type="RefSeq" id="WP_090654624.1">
    <property type="nucleotide sequence ID" value="NZ_CP015031.1"/>
</dbReference>
<feature type="domain" description="Glucose/Sorbosone dehydrogenase" evidence="2">
    <location>
        <begin position="44"/>
        <end position="286"/>
    </location>
</feature>
<dbReference type="InterPro" id="IPR011041">
    <property type="entry name" value="Quinoprot_gluc/sorb_DH_b-prop"/>
</dbReference>
<sequence length="464" mass="51456">MKKNALALAMGFISLTASQATFAKAGDIVNIAEPFKATVLVDGLESPWEMLWGKDNQIWITERQGKNIATIDPKTGKRTILYTFENAFAEPPHQGVLGLTFDPEFLSGKGDNFLYTAYTYNEGDNKFARIVRLSYDPKTNKLADESIIIDKLPASNDHNSGRLRFGPDGKLYYTIGDMGYNQGTHVAKEILSQHLPTAEQVANKDYSLYPGKVLRLNVDGSIPEDNPELNGVKSHVYAYGFRNTQGLAFVGDRLFATEQGPSTDDELNLIEKGGNYGWPNVAGYKDNSAYVYANWSKAPKELQAKFDSNVIPKGVPVTQESEFTAENFKAPQKTFFTVPNGYNFSDSNCGELAFLCWPTVAPSSVVYYPKDGKIKEWQNSLLITTLKNGAIYRVKLDGDAKQVQGDFSKHFKTNNRYRNALISPDTSKIYVATDAVGYGMGTDNKPNTEMQNKGAIIVFEYTGK</sequence>
<dbReference type="InterPro" id="IPR011042">
    <property type="entry name" value="6-blade_b-propeller_TolB-like"/>
</dbReference>